<evidence type="ECO:0000259" key="2">
    <source>
        <dbReference type="PROSITE" id="PS51832"/>
    </source>
</evidence>
<feature type="non-terminal residue" evidence="3">
    <location>
        <position position="1"/>
    </location>
</feature>
<comment type="caution">
    <text evidence="3">The sequence shown here is derived from an EMBL/GenBank/DDBJ whole genome shotgun (WGS) entry which is preliminary data.</text>
</comment>
<dbReference type="InterPro" id="IPR006675">
    <property type="entry name" value="HDIG_dom"/>
</dbReference>
<accession>X0V5A3</accession>
<dbReference type="SMART" id="SM00091">
    <property type="entry name" value="PAS"/>
    <property type="match status" value="1"/>
</dbReference>
<dbReference type="PANTHER" id="PTHR43155:SF2">
    <property type="entry name" value="CYCLIC DI-GMP PHOSPHODIESTERASE PA4108"/>
    <property type="match status" value="1"/>
</dbReference>
<feature type="domain" description="PAS" evidence="1">
    <location>
        <begin position="9"/>
        <end position="52"/>
    </location>
</feature>
<dbReference type="InterPro" id="IPR035965">
    <property type="entry name" value="PAS-like_dom_sf"/>
</dbReference>
<dbReference type="Pfam" id="PF13426">
    <property type="entry name" value="PAS_9"/>
    <property type="match status" value="1"/>
</dbReference>
<gene>
    <name evidence="3" type="ORF">S01H1_40499</name>
</gene>
<protein>
    <recommendedName>
        <fullName evidence="4">HD-GYP domain-containing protein</fullName>
    </recommendedName>
</protein>
<dbReference type="NCBIfam" id="TIGR00229">
    <property type="entry name" value="sensory_box"/>
    <property type="match status" value="1"/>
</dbReference>
<dbReference type="PROSITE" id="PS50112">
    <property type="entry name" value="PAS"/>
    <property type="match status" value="1"/>
</dbReference>
<feature type="non-terminal residue" evidence="3">
    <location>
        <position position="267"/>
    </location>
</feature>
<dbReference type="Gene3D" id="1.10.3210.10">
    <property type="entry name" value="Hypothetical protein af1432"/>
    <property type="match status" value="1"/>
</dbReference>
<dbReference type="PANTHER" id="PTHR43155">
    <property type="entry name" value="CYCLIC DI-GMP PHOSPHODIESTERASE PA4108-RELATED"/>
    <property type="match status" value="1"/>
</dbReference>
<dbReference type="InterPro" id="IPR037522">
    <property type="entry name" value="HD_GYP_dom"/>
</dbReference>
<dbReference type="NCBIfam" id="TIGR00277">
    <property type="entry name" value="HDIG"/>
    <property type="match status" value="1"/>
</dbReference>
<dbReference type="Pfam" id="PF13487">
    <property type="entry name" value="HD_5"/>
    <property type="match status" value="1"/>
</dbReference>
<evidence type="ECO:0008006" key="4">
    <source>
        <dbReference type="Google" id="ProtNLM"/>
    </source>
</evidence>
<dbReference type="EMBL" id="BARS01025648">
    <property type="protein sequence ID" value="GAG06532.1"/>
    <property type="molecule type" value="Genomic_DNA"/>
</dbReference>
<dbReference type="PROSITE" id="PS51832">
    <property type="entry name" value="HD_GYP"/>
    <property type="match status" value="1"/>
</dbReference>
<dbReference type="CDD" id="cd00130">
    <property type="entry name" value="PAS"/>
    <property type="match status" value="1"/>
</dbReference>
<dbReference type="SUPFAM" id="SSF109604">
    <property type="entry name" value="HD-domain/PDEase-like"/>
    <property type="match status" value="1"/>
</dbReference>
<organism evidence="3">
    <name type="scientific">marine sediment metagenome</name>
    <dbReference type="NCBI Taxonomy" id="412755"/>
    <lineage>
        <taxon>unclassified sequences</taxon>
        <taxon>metagenomes</taxon>
        <taxon>ecological metagenomes</taxon>
    </lineage>
</organism>
<dbReference type="InterPro" id="IPR000014">
    <property type="entry name" value="PAS"/>
</dbReference>
<sequence length="267" mass="30334">EQTQELRDSEERYRTLFASTADPIFVFDAGTHQFVDCNRSALDRYGYTIEELRTMAPQDLHPSQEREQVATNIADDKALSPKRYMHMTRAGEQFPVEIHTTSFEFQGRKAQISIVRDITVRKETEEALRRALGGTIHAIVATTESRDPYTAGHQRRVTELTVEIARELGLEEDRVDSLQVTGLLHDVGKISIPAEILSKPTKLTKAEVELVRGHPQMAYDILKNIQFPWPVAEFVLQHHERMDGSGYPKGLKEDEILLEARILAVAD</sequence>
<proteinExistence type="predicted"/>
<dbReference type="CDD" id="cd00077">
    <property type="entry name" value="HDc"/>
    <property type="match status" value="1"/>
</dbReference>
<name>X0V5A3_9ZZZZ</name>
<dbReference type="Gene3D" id="3.30.450.20">
    <property type="entry name" value="PAS domain"/>
    <property type="match status" value="1"/>
</dbReference>
<dbReference type="InterPro" id="IPR003607">
    <property type="entry name" value="HD/PDEase_dom"/>
</dbReference>
<feature type="domain" description="HD-GYP" evidence="2">
    <location>
        <begin position="128"/>
        <end position="267"/>
    </location>
</feature>
<evidence type="ECO:0000259" key="1">
    <source>
        <dbReference type="PROSITE" id="PS50112"/>
    </source>
</evidence>
<dbReference type="SUPFAM" id="SSF55785">
    <property type="entry name" value="PYP-like sensor domain (PAS domain)"/>
    <property type="match status" value="1"/>
</dbReference>
<evidence type="ECO:0000313" key="3">
    <source>
        <dbReference type="EMBL" id="GAG06532.1"/>
    </source>
</evidence>
<dbReference type="AlphaFoldDB" id="X0V5A3"/>
<reference evidence="3" key="1">
    <citation type="journal article" date="2014" name="Front. Microbiol.">
        <title>High frequency of phylogenetically diverse reductive dehalogenase-homologous genes in deep subseafloor sedimentary metagenomes.</title>
        <authorList>
            <person name="Kawai M."/>
            <person name="Futagami T."/>
            <person name="Toyoda A."/>
            <person name="Takaki Y."/>
            <person name="Nishi S."/>
            <person name="Hori S."/>
            <person name="Arai W."/>
            <person name="Tsubouchi T."/>
            <person name="Morono Y."/>
            <person name="Uchiyama I."/>
            <person name="Ito T."/>
            <person name="Fujiyama A."/>
            <person name="Inagaki F."/>
            <person name="Takami H."/>
        </authorList>
    </citation>
    <scope>NUCLEOTIDE SEQUENCE</scope>
    <source>
        <strain evidence="3">Expedition CK06-06</strain>
    </source>
</reference>